<evidence type="ECO:0000256" key="6">
    <source>
        <dbReference type="SAM" id="SignalP"/>
    </source>
</evidence>
<dbReference type="PANTHER" id="PTHR35860:SF1">
    <property type="entry name" value="PROTEIN FAM24A"/>
    <property type="match status" value="1"/>
</dbReference>
<feature type="transmembrane region" description="Helical" evidence="5">
    <location>
        <begin position="35"/>
        <end position="63"/>
    </location>
</feature>
<keyword evidence="5" id="KW-0812">Transmembrane</keyword>
<proteinExistence type="inferred from homology"/>
<keyword evidence="5" id="KW-1133">Transmembrane helix</keyword>
<keyword evidence="3" id="KW-0964">Secreted</keyword>
<dbReference type="AlphaFoldDB" id="A0A834AAE4"/>
<name>A0A834AAE4_9CHIR</name>
<keyword evidence="4 6" id="KW-0732">Signal</keyword>
<evidence type="ECO:0000256" key="2">
    <source>
        <dbReference type="ARBA" id="ARBA00007386"/>
    </source>
</evidence>
<dbReference type="InterPro" id="IPR028122">
    <property type="entry name" value="FAM24"/>
</dbReference>
<comment type="subcellular location">
    <subcellularLocation>
        <location evidence="1">Secreted</location>
    </subcellularLocation>
</comment>
<evidence type="ECO:0000256" key="1">
    <source>
        <dbReference type="ARBA" id="ARBA00004613"/>
    </source>
</evidence>
<reference evidence="7 8" key="1">
    <citation type="journal article" date="2020" name="Nature">
        <title>Six reference-quality genomes reveal evolution of bat adaptations.</title>
        <authorList>
            <person name="Jebb D."/>
            <person name="Huang Z."/>
            <person name="Pippel M."/>
            <person name="Hughes G.M."/>
            <person name="Lavrichenko K."/>
            <person name="Devanna P."/>
            <person name="Winkler S."/>
            <person name="Jermiin L.S."/>
            <person name="Skirmuntt E.C."/>
            <person name="Katzourakis A."/>
            <person name="Burkitt-Gray L."/>
            <person name="Ray D.A."/>
            <person name="Sullivan K.A.M."/>
            <person name="Roscito J.G."/>
            <person name="Kirilenko B.M."/>
            <person name="Davalos L.M."/>
            <person name="Corthals A.P."/>
            <person name="Power M.L."/>
            <person name="Jones G."/>
            <person name="Ransome R.D."/>
            <person name="Dechmann D.K.N."/>
            <person name="Locatelli A.G."/>
            <person name="Puechmaille S.J."/>
            <person name="Fedrigo O."/>
            <person name="Jarvis E.D."/>
            <person name="Hiller M."/>
            <person name="Vernes S.C."/>
            <person name="Myers E.W."/>
            <person name="Teeling E.C."/>
        </authorList>
    </citation>
    <scope>NUCLEOTIDE SEQUENCE [LARGE SCALE GENOMIC DNA]</scope>
    <source>
        <strain evidence="7">Bat1K_MPI-CBG_1</strain>
    </source>
</reference>
<accession>A0A834AAE4</accession>
<comment type="similarity">
    <text evidence="2">Belongs to the FAM24 family.</text>
</comment>
<sequence length="131" mass="14198">MYCGSLKFILIVIVFNSRHWSSCEASDGKTASSQINSILMLCIGAGILVAMLLLIGVVFSLYFKVSQALKAPKLPVCLDFKSNPFTVIRDKITAASSIAAEPYSGLPCCDECNVYNFDSLPPCFCEVNEGL</sequence>
<dbReference type="EMBL" id="JABVXQ010000005">
    <property type="protein sequence ID" value="KAF6108714.1"/>
    <property type="molecule type" value="Genomic_DNA"/>
</dbReference>
<evidence type="ECO:0000313" key="7">
    <source>
        <dbReference type="EMBL" id="KAF6108714.1"/>
    </source>
</evidence>
<organism evidence="7 8">
    <name type="scientific">Phyllostomus discolor</name>
    <name type="common">pale spear-nosed bat</name>
    <dbReference type="NCBI Taxonomy" id="89673"/>
    <lineage>
        <taxon>Eukaryota</taxon>
        <taxon>Metazoa</taxon>
        <taxon>Chordata</taxon>
        <taxon>Craniata</taxon>
        <taxon>Vertebrata</taxon>
        <taxon>Euteleostomi</taxon>
        <taxon>Mammalia</taxon>
        <taxon>Eutheria</taxon>
        <taxon>Laurasiatheria</taxon>
        <taxon>Chiroptera</taxon>
        <taxon>Yangochiroptera</taxon>
        <taxon>Phyllostomidae</taxon>
        <taxon>Phyllostominae</taxon>
        <taxon>Phyllostomus</taxon>
    </lineage>
</organism>
<comment type="caution">
    <text evidence="7">The sequence shown here is derived from an EMBL/GenBank/DDBJ whole genome shotgun (WGS) entry which is preliminary data.</text>
</comment>
<keyword evidence="5" id="KW-0472">Membrane</keyword>
<evidence type="ECO:0000256" key="4">
    <source>
        <dbReference type="ARBA" id="ARBA00022729"/>
    </source>
</evidence>
<feature type="chain" id="PRO_5032807232" evidence="6">
    <location>
        <begin position="26"/>
        <end position="131"/>
    </location>
</feature>
<evidence type="ECO:0000313" key="8">
    <source>
        <dbReference type="Proteomes" id="UP000664940"/>
    </source>
</evidence>
<dbReference type="Pfam" id="PF15193">
    <property type="entry name" value="FAM24"/>
    <property type="match status" value="1"/>
</dbReference>
<dbReference type="GO" id="GO:0005576">
    <property type="term" value="C:extracellular region"/>
    <property type="evidence" value="ECO:0007669"/>
    <property type="project" value="UniProtKB-SubCell"/>
</dbReference>
<evidence type="ECO:0000256" key="5">
    <source>
        <dbReference type="SAM" id="Phobius"/>
    </source>
</evidence>
<feature type="signal peptide" evidence="6">
    <location>
        <begin position="1"/>
        <end position="25"/>
    </location>
</feature>
<gene>
    <name evidence="7" type="ORF">HJG60_004862</name>
</gene>
<protein>
    <submittedName>
        <fullName evidence="7">Family with sequence similarity 24 member B</fullName>
    </submittedName>
</protein>
<evidence type="ECO:0000256" key="3">
    <source>
        <dbReference type="ARBA" id="ARBA00022525"/>
    </source>
</evidence>
<dbReference type="PANTHER" id="PTHR35860">
    <property type="entry name" value="PROTEIN FAM24B"/>
    <property type="match status" value="1"/>
</dbReference>
<dbReference type="Proteomes" id="UP000664940">
    <property type="component" value="Unassembled WGS sequence"/>
</dbReference>